<keyword evidence="5 7" id="KW-0804">Transcription</keyword>
<gene>
    <name evidence="7" type="primary">tbp</name>
    <name evidence="8" type="ORF">EWF95_10675</name>
</gene>
<dbReference type="Proteomes" id="UP000315385">
    <property type="component" value="Unassembled WGS sequence"/>
</dbReference>
<dbReference type="CDD" id="cd04518">
    <property type="entry name" value="TBP_archaea"/>
    <property type="match status" value="1"/>
</dbReference>
<evidence type="ECO:0000313" key="8">
    <source>
        <dbReference type="EMBL" id="TQQ79475.1"/>
    </source>
</evidence>
<keyword evidence="9" id="KW-1185">Reference proteome</keyword>
<dbReference type="NCBIfam" id="NF001597">
    <property type="entry name" value="PRK00394.2-2"/>
    <property type="match status" value="1"/>
</dbReference>
<protein>
    <recommendedName>
        <fullName evidence="7">TATA-box-binding protein</fullName>
    </recommendedName>
    <alternativeName>
        <fullName evidence="7">Box A-binding protein</fullName>
        <shortName evidence="7">BAP</shortName>
    </alternativeName>
    <alternativeName>
        <fullName evidence="7">TATA sequence-binding protein</fullName>
        <shortName evidence="7">TBP</shortName>
    </alternativeName>
    <alternativeName>
        <fullName evidence="7">TATA-box factor</fullName>
    </alternativeName>
</protein>
<dbReference type="Pfam" id="PF00352">
    <property type="entry name" value="TBP"/>
    <property type="match status" value="2"/>
</dbReference>
<keyword evidence="4 7" id="KW-0238">DNA-binding</keyword>
<sequence length="186" mass="19611">MSAPADSIEIQNVVASTGIGQELDLEALATDLPGADFNPDNFPGLVYRTQEPKAAALIFRSGKIVCTGAKSIADVHDALDIIFGKLRDLGIPVEDAPEVTVQNIVSSADLGHSLNLNALAIGLGLEDVEYEPEQFPGLVYRMDEPEVVILLFGSGKVVITGGKTVDDASAAVERIVDRIDELGLLG</sequence>
<dbReference type="NCBIfam" id="NF001595">
    <property type="entry name" value="PRK00394.1-5"/>
    <property type="match status" value="1"/>
</dbReference>
<dbReference type="AlphaFoldDB" id="A0A544QLK1"/>
<dbReference type="HAMAP" id="MF_00408">
    <property type="entry name" value="TATA_bind_prot_arch"/>
    <property type="match status" value="1"/>
</dbReference>
<evidence type="ECO:0000256" key="5">
    <source>
        <dbReference type="ARBA" id="ARBA00023163"/>
    </source>
</evidence>
<name>A0A544QLK1_9EURY</name>
<comment type="function">
    <text evidence="6 7">General factor that plays a role in the activation of archaeal genes transcribed by RNA polymerase. Binds specifically to the TATA box promoter element which lies close to the position of transcription initiation.</text>
</comment>
<evidence type="ECO:0000256" key="2">
    <source>
        <dbReference type="ARBA" id="ARBA00022737"/>
    </source>
</evidence>
<dbReference type="RefSeq" id="WP_142444065.1">
    <property type="nucleotide sequence ID" value="NZ_SESI01000003.1"/>
</dbReference>
<keyword evidence="2 7" id="KW-0677">Repeat</keyword>
<dbReference type="GO" id="GO:0003700">
    <property type="term" value="F:DNA-binding transcription factor activity"/>
    <property type="evidence" value="ECO:0007669"/>
    <property type="project" value="UniProtKB-UniRule"/>
</dbReference>
<comment type="caution">
    <text evidence="7">Lacks conserved residue(s) required for the propagation of feature annotation.</text>
</comment>
<dbReference type="InterPro" id="IPR033711">
    <property type="entry name" value="TBP_archaea"/>
</dbReference>
<proteinExistence type="inferred from homology"/>
<dbReference type="GO" id="GO:0006352">
    <property type="term" value="P:DNA-templated transcription initiation"/>
    <property type="evidence" value="ECO:0007669"/>
    <property type="project" value="InterPro"/>
</dbReference>
<dbReference type="FunFam" id="3.30.310.10:FF:000010">
    <property type="entry name" value="TATA-box-binding protein"/>
    <property type="match status" value="1"/>
</dbReference>
<dbReference type="EMBL" id="SESI01000003">
    <property type="protein sequence ID" value="TQQ79475.1"/>
    <property type="molecule type" value="Genomic_DNA"/>
</dbReference>
<dbReference type="InterPro" id="IPR000814">
    <property type="entry name" value="TBP"/>
</dbReference>
<dbReference type="SUPFAM" id="SSF55945">
    <property type="entry name" value="TATA-box binding protein-like"/>
    <property type="match status" value="2"/>
</dbReference>
<dbReference type="InterPro" id="IPR012295">
    <property type="entry name" value="TBP_dom_sf"/>
</dbReference>
<feature type="repeat" description="1" evidence="7">
    <location>
        <begin position="10"/>
        <end position="86"/>
    </location>
</feature>
<dbReference type="OrthoDB" id="350539at2157"/>
<organism evidence="8 9">
    <name type="scientific">Halonotius roseus</name>
    <dbReference type="NCBI Taxonomy" id="2511997"/>
    <lineage>
        <taxon>Archaea</taxon>
        <taxon>Methanobacteriati</taxon>
        <taxon>Methanobacteriota</taxon>
        <taxon>Stenosarchaea group</taxon>
        <taxon>Halobacteria</taxon>
        <taxon>Halobacteriales</taxon>
        <taxon>Haloferacaceae</taxon>
        <taxon>Halonotius</taxon>
    </lineage>
</organism>
<dbReference type="Gene3D" id="3.30.310.10">
    <property type="entry name" value="TATA-Binding Protein"/>
    <property type="match status" value="2"/>
</dbReference>
<evidence type="ECO:0000256" key="6">
    <source>
        <dbReference type="ARBA" id="ARBA00025680"/>
    </source>
</evidence>
<evidence type="ECO:0000256" key="3">
    <source>
        <dbReference type="ARBA" id="ARBA00023015"/>
    </source>
</evidence>
<dbReference type="NCBIfam" id="NF001593">
    <property type="entry name" value="PRK00394.1-2"/>
    <property type="match status" value="1"/>
</dbReference>
<evidence type="ECO:0000256" key="7">
    <source>
        <dbReference type="HAMAP-Rule" id="MF_00408"/>
    </source>
</evidence>
<dbReference type="GO" id="GO:0003677">
    <property type="term" value="F:DNA binding"/>
    <property type="evidence" value="ECO:0007669"/>
    <property type="project" value="UniProtKB-KW"/>
</dbReference>
<evidence type="ECO:0000313" key="9">
    <source>
        <dbReference type="Proteomes" id="UP000315385"/>
    </source>
</evidence>
<evidence type="ECO:0000256" key="1">
    <source>
        <dbReference type="ARBA" id="ARBA00005560"/>
    </source>
</evidence>
<evidence type="ECO:0000256" key="4">
    <source>
        <dbReference type="ARBA" id="ARBA00023125"/>
    </source>
</evidence>
<dbReference type="PRINTS" id="PR00686">
    <property type="entry name" value="TIFACTORIID"/>
</dbReference>
<dbReference type="PANTHER" id="PTHR10126">
    <property type="entry name" value="TATA-BOX BINDING PROTEIN"/>
    <property type="match status" value="1"/>
</dbReference>
<dbReference type="FunFam" id="3.30.310.10:FF:000007">
    <property type="entry name" value="TATA-box-binding protein"/>
    <property type="match status" value="1"/>
</dbReference>
<keyword evidence="3 7" id="KW-0805">Transcription regulation</keyword>
<comment type="caution">
    <text evidence="8">The sequence shown here is derived from an EMBL/GenBank/DDBJ whole genome shotgun (WGS) entry which is preliminary data.</text>
</comment>
<accession>A0A544QLK1</accession>
<comment type="similarity">
    <text evidence="1 7">Belongs to the TBP family.</text>
</comment>
<reference evidence="8 9" key="1">
    <citation type="submission" date="2019-02" db="EMBL/GenBank/DDBJ databases">
        <title>Halonotius sp. a new haloqrchaeon isolated from saline water.</title>
        <authorList>
            <person name="Duran-Viseras A."/>
            <person name="Sanchez-Porro C."/>
            <person name="Ventosa A."/>
        </authorList>
    </citation>
    <scope>NUCLEOTIDE SEQUENCE [LARGE SCALE GENOMIC DNA]</scope>
    <source>
        <strain evidence="8 9">F9-27</strain>
    </source>
</reference>